<proteinExistence type="inferred from homology"/>
<sequence length="198" mass="20069">MDRGLVILLHGVGSNGANMAALGRALAPALPGLAFESPDAPHGSGAHREWFSVIGVTEANRPGRVVAARPGFDAVIATLIEQHGYSNALDRVALLGFSQGSIMALDALASGRWPVGAVVAFSGRLASPPPLAPATGTPLLLVHGDADPVMPSGESIRAAEQLKAAGVRARISIEPGLGHQVSNGGLAEAASFIDDVLP</sequence>
<feature type="domain" description="Phospholipase/carboxylesterase/thioesterase" evidence="3">
    <location>
        <begin position="4"/>
        <end position="195"/>
    </location>
</feature>
<dbReference type="Gene3D" id="3.40.50.1820">
    <property type="entry name" value="alpha/beta hydrolase"/>
    <property type="match status" value="1"/>
</dbReference>
<keyword evidence="2" id="KW-0378">Hydrolase</keyword>
<evidence type="ECO:0000256" key="1">
    <source>
        <dbReference type="ARBA" id="ARBA00006499"/>
    </source>
</evidence>
<evidence type="ECO:0000259" key="3">
    <source>
        <dbReference type="Pfam" id="PF02230"/>
    </source>
</evidence>
<comment type="similarity">
    <text evidence="1">Belongs to the AB hydrolase superfamily. AB hydrolase 2 family.</text>
</comment>
<dbReference type="InterPro" id="IPR050565">
    <property type="entry name" value="LYPA1-2/EST-like"/>
</dbReference>
<evidence type="ECO:0000256" key="2">
    <source>
        <dbReference type="ARBA" id="ARBA00022801"/>
    </source>
</evidence>
<dbReference type="OrthoDB" id="9801763at2"/>
<dbReference type="EMBL" id="FMXM01000026">
    <property type="protein sequence ID" value="SDA97442.1"/>
    <property type="molecule type" value="Genomic_DNA"/>
</dbReference>
<dbReference type="STRING" id="1165689.SAMN02927914_05889"/>
<dbReference type="Pfam" id="PF02230">
    <property type="entry name" value="Abhydrolase_2"/>
    <property type="match status" value="1"/>
</dbReference>
<protein>
    <submittedName>
        <fullName evidence="4">Phospholipase/carboxylesterase</fullName>
    </submittedName>
</protein>
<dbReference type="GO" id="GO:0016787">
    <property type="term" value="F:hydrolase activity"/>
    <property type="evidence" value="ECO:0007669"/>
    <property type="project" value="UniProtKB-KW"/>
</dbReference>
<dbReference type="PANTHER" id="PTHR10655:SF17">
    <property type="entry name" value="LYSOPHOSPHOLIPASE-LIKE PROTEIN 1"/>
    <property type="match status" value="1"/>
</dbReference>
<gene>
    <name evidence="4" type="ORF">SAMN02927914_05889</name>
</gene>
<dbReference type="InterPro" id="IPR029058">
    <property type="entry name" value="AB_hydrolase_fold"/>
</dbReference>
<reference evidence="4 5" key="1">
    <citation type="submission" date="2016-10" db="EMBL/GenBank/DDBJ databases">
        <authorList>
            <person name="de Groot N.N."/>
        </authorList>
    </citation>
    <scope>NUCLEOTIDE SEQUENCE [LARGE SCALE GENOMIC DNA]</scope>
    <source>
        <strain evidence="4 5">CGMCC 1.12097</strain>
    </source>
</reference>
<name>A0A1G5ZS42_9HYPH</name>
<dbReference type="Proteomes" id="UP000198588">
    <property type="component" value="Unassembled WGS sequence"/>
</dbReference>
<evidence type="ECO:0000313" key="4">
    <source>
        <dbReference type="EMBL" id="SDA97442.1"/>
    </source>
</evidence>
<dbReference type="SUPFAM" id="SSF53474">
    <property type="entry name" value="alpha/beta-Hydrolases"/>
    <property type="match status" value="1"/>
</dbReference>
<dbReference type="InterPro" id="IPR003140">
    <property type="entry name" value="PLipase/COase/thioEstase"/>
</dbReference>
<dbReference type="AlphaFoldDB" id="A0A1G5ZS42"/>
<evidence type="ECO:0000313" key="5">
    <source>
        <dbReference type="Proteomes" id="UP000198588"/>
    </source>
</evidence>
<organism evidence="4 5">
    <name type="scientific">Mesorhizobium qingshengii</name>
    <dbReference type="NCBI Taxonomy" id="1165689"/>
    <lineage>
        <taxon>Bacteria</taxon>
        <taxon>Pseudomonadati</taxon>
        <taxon>Pseudomonadota</taxon>
        <taxon>Alphaproteobacteria</taxon>
        <taxon>Hyphomicrobiales</taxon>
        <taxon>Phyllobacteriaceae</taxon>
        <taxon>Mesorhizobium</taxon>
    </lineage>
</organism>
<accession>A0A1G5ZS42</accession>
<dbReference type="RefSeq" id="WP_091585500.1">
    <property type="nucleotide sequence ID" value="NZ_FMXM01000026.1"/>
</dbReference>
<dbReference type="PANTHER" id="PTHR10655">
    <property type="entry name" value="LYSOPHOSPHOLIPASE-RELATED"/>
    <property type="match status" value="1"/>
</dbReference>